<accession>A0ABY7CAH2</accession>
<dbReference type="Proteomes" id="UP001164743">
    <property type="component" value="Chromosome 2A"/>
</dbReference>
<proteinExistence type="predicted"/>
<feature type="compositionally biased region" description="Low complexity" evidence="1">
    <location>
        <begin position="18"/>
        <end position="32"/>
    </location>
</feature>
<dbReference type="RefSeq" id="XP_053017716.1">
    <property type="nucleotide sequence ID" value="XM_053166500.1"/>
</dbReference>
<name>A0ABY7CAH2_9BASI</name>
<keyword evidence="3" id="KW-1185">Reference proteome</keyword>
<organism evidence="2 3">
    <name type="scientific">Puccinia triticina</name>
    <dbReference type="NCBI Taxonomy" id="208348"/>
    <lineage>
        <taxon>Eukaryota</taxon>
        <taxon>Fungi</taxon>
        <taxon>Dikarya</taxon>
        <taxon>Basidiomycota</taxon>
        <taxon>Pucciniomycotina</taxon>
        <taxon>Pucciniomycetes</taxon>
        <taxon>Pucciniales</taxon>
        <taxon>Pucciniaceae</taxon>
        <taxon>Puccinia</taxon>
    </lineage>
</organism>
<dbReference type="GeneID" id="77807395"/>
<sequence length="259" mass="28360">MSITTTSPSRAYPPALPSSDSEVEVLSSSTLSKAAAPKRSNDEAFSPRNTGFPKRVCVDRMPCAEFATAHPGLLSDASRTPYIEPSRIPDNQPSSSIATSVLLIEPLTRDGRIKNSLKSATVAFDRVKEVLKKKMDRKEMAKRSSTSRMHEFQLVCYSLLRMVEERVPGICHTMASSFPGVADTSGLNGAEMAVLVCELAEVGWAALKRIDGLLKAKAHSKAFIGNSDELSMILFKERLFELVGMLENANMLAPRKQIR</sequence>
<dbReference type="EMBL" id="CP110422">
    <property type="protein sequence ID" value="WAQ82161.1"/>
    <property type="molecule type" value="Genomic_DNA"/>
</dbReference>
<protein>
    <submittedName>
        <fullName evidence="2">Uncharacterized protein</fullName>
    </submittedName>
</protein>
<feature type="region of interest" description="Disordered" evidence="1">
    <location>
        <begin position="1"/>
        <end position="51"/>
    </location>
</feature>
<gene>
    <name evidence="2" type="ORF">PtA15_2A476</name>
</gene>
<evidence type="ECO:0000313" key="3">
    <source>
        <dbReference type="Proteomes" id="UP001164743"/>
    </source>
</evidence>
<evidence type="ECO:0000256" key="1">
    <source>
        <dbReference type="SAM" id="MobiDB-lite"/>
    </source>
</evidence>
<evidence type="ECO:0000313" key="2">
    <source>
        <dbReference type="EMBL" id="WAQ82161.1"/>
    </source>
</evidence>
<reference evidence="2" key="1">
    <citation type="submission" date="2022-10" db="EMBL/GenBank/DDBJ databases">
        <title>Puccinia triticina Genome sequencing and assembly.</title>
        <authorList>
            <person name="Li C."/>
        </authorList>
    </citation>
    <scope>NUCLEOTIDE SEQUENCE</scope>
    <source>
        <strain evidence="2">Pt15</strain>
    </source>
</reference>